<dbReference type="AlphaFoldDB" id="A0AAE1KF72"/>
<sequence length="96" mass="10557">MADLGGHYGRLNEVGGMADRTGWVVWGLMGGDLKTIERIGWSGLDNTIAAECAGLMRKEGWRVGRREGEKGKTASQPQGAFYERESEVLESDERPD</sequence>
<evidence type="ECO:0000256" key="1">
    <source>
        <dbReference type="SAM" id="MobiDB-lite"/>
    </source>
</evidence>
<organism evidence="2 3">
    <name type="scientific">Petrolisthes cinctipes</name>
    <name type="common">Flat porcelain crab</name>
    <dbReference type="NCBI Taxonomy" id="88211"/>
    <lineage>
        <taxon>Eukaryota</taxon>
        <taxon>Metazoa</taxon>
        <taxon>Ecdysozoa</taxon>
        <taxon>Arthropoda</taxon>
        <taxon>Crustacea</taxon>
        <taxon>Multicrustacea</taxon>
        <taxon>Malacostraca</taxon>
        <taxon>Eumalacostraca</taxon>
        <taxon>Eucarida</taxon>
        <taxon>Decapoda</taxon>
        <taxon>Pleocyemata</taxon>
        <taxon>Anomura</taxon>
        <taxon>Galatheoidea</taxon>
        <taxon>Porcellanidae</taxon>
        <taxon>Petrolisthes</taxon>
    </lineage>
</organism>
<name>A0AAE1KF72_PETCI</name>
<feature type="compositionally biased region" description="Basic and acidic residues" evidence="1">
    <location>
        <begin position="82"/>
        <end position="96"/>
    </location>
</feature>
<dbReference type="Proteomes" id="UP001286313">
    <property type="component" value="Unassembled WGS sequence"/>
</dbReference>
<gene>
    <name evidence="2" type="ORF">Pcinc_023882</name>
</gene>
<feature type="compositionally biased region" description="Basic and acidic residues" evidence="1">
    <location>
        <begin position="63"/>
        <end position="72"/>
    </location>
</feature>
<evidence type="ECO:0000313" key="3">
    <source>
        <dbReference type="Proteomes" id="UP001286313"/>
    </source>
</evidence>
<evidence type="ECO:0000313" key="2">
    <source>
        <dbReference type="EMBL" id="KAK3870938.1"/>
    </source>
</evidence>
<accession>A0AAE1KF72</accession>
<protein>
    <submittedName>
        <fullName evidence="2">Uncharacterized protein</fullName>
    </submittedName>
</protein>
<keyword evidence="3" id="KW-1185">Reference proteome</keyword>
<comment type="caution">
    <text evidence="2">The sequence shown here is derived from an EMBL/GenBank/DDBJ whole genome shotgun (WGS) entry which is preliminary data.</text>
</comment>
<proteinExistence type="predicted"/>
<feature type="region of interest" description="Disordered" evidence="1">
    <location>
        <begin position="63"/>
        <end position="96"/>
    </location>
</feature>
<dbReference type="EMBL" id="JAWQEG010002589">
    <property type="protein sequence ID" value="KAK3870938.1"/>
    <property type="molecule type" value="Genomic_DNA"/>
</dbReference>
<reference evidence="2" key="1">
    <citation type="submission" date="2023-10" db="EMBL/GenBank/DDBJ databases">
        <title>Genome assemblies of two species of porcelain crab, Petrolisthes cinctipes and Petrolisthes manimaculis (Anomura: Porcellanidae).</title>
        <authorList>
            <person name="Angst P."/>
        </authorList>
    </citation>
    <scope>NUCLEOTIDE SEQUENCE</scope>
    <source>
        <strain evidence="2">PB745_01</strain>
        <tissue evidence="2">Gill</tissue>
    </source>
</reference>